<dbReference type="NCBIfam" id="TIGR00805">
    <property type="entry name" value="oat"/>
    <property type="match status" value="1"/>
</dbReference>
<feature type="transmembrane region" description="Helical" evidence="9">
    <location>
        <begin position="864"/>
        <end position="886"/>
    </location>
</feature>
<feature type="transmembrane region" description="Helical" evidence="9">
    <location>
        <begin position="218"/>
        <end position="238"/>
    </location>
</feature>
<keyword evidence="3" id="KW-1003">Cell membrane</keyword>
<evidence type="ECO:0000256" key="6">
    <source>
        <dbReference type="ARBA" id="ARBA00023136"/>
    </source>
</evidence>
<organism evidence="11">
    <name type="scientific">Musca domestica</name>
    <name type="common">House fly</name>
    <dbReference type="NCBI Taxonomy" id="7370"/>
    <lineage>
        <taxon>Eukaryota</taxon>
        <taxon>Metazoa</taxon>
        <taxon>Ecdysozoa</taxon>
        <taxon>Arthropoda</taxon>
        <taxon>Hexapoda</taxon>
        <taxon>Insecta</taxon>
        <taxon>Pterygota</taxon>
        <taxon>Neoptera</taxon>
        <taxon>Endopterygota</taxon>
        <taxon>Diptera</taxon>
        <taxon>Brachycera</taxon>
        <taxon>Muscomorpha</taxon>
        <taxon>Muscoidea</taxon>
        <taxon>Muscidae</taxon>
        <taxon>Musca</taxon>
    </lineage>
</organism>
<dbReference type="PROSITE" id="PS51465">
    <property type="entry name" value="KAZAL_2"/>
    <property type="match status" value="1"/>
</dbReference>
<feature type="compositionally biased region" description="Polar residues" evidence="8">
    <location>
        <begin position="10"/>
        <end position="38"/>
    </location>
</feature>
<feature type="compositionally biased region" description="Polar residues" evidence="8">
    <location>
        <begin position="1198"/>
        <end position="1214"/>
    </location>
</feature>
<dbReference type="EnsemblMetazoa" id="MDOA012671-RI">
    <property type="protein sequence ID" value="MDOA012671-PI"/>
    <property type="gene ID" value="MDOA012671"/>
</dbReference>
<accession>A0A1I8N8I2</accession>
<dbReference type="InterPro" id="IPR004156">
    <property type="entry name" value="OATP"/>
</dbReference>
<keyword evidence="6 9" id="KW-0472">Membrane</keyword>
<keyword evidence="5 9" id="KW-1133">Transmembrane helix</keyword>
<evidence type="ECO:0000256" key="1">
    <source>
        <dbReference type="ARBA" id="ARBA00004651"/>
    </source>
</evidence>
<feature type="transmembrane region" description="Helical" evidence="9">
    <location>
        <begin position="258"/>
        <end position="278"/>
    </location>
</feature>
<evidence type="ECO:0000256" key="8">
    <source>
        <dbReference type="SAM" id="MobiDB-lite"/>
    </source>
</evidence>
<dbReference type="KEGG" id="mde:101891010"/>
<dbReference type="EnsemblMetazoa" id="MDOA012671-RH">
    <property type="protein sequence ID" value="MDOA012671-PH"/>
    <property type="gene ID" value="MDOA012671"/>
</dbReference>
<dbReference type="GO" id="GO:0043252">
    <property type="term" value="P:sodium-independent organic anion transport"/>
    <property type="evidence" value="ECO:0007669"/>
    <property type="project" value="TreeGrafter"/>
</dbReference>
<comment type="subcellular location">
    <subcellularLocation>
        <location evidence="1">Cell membrane</location>
        <topology evidence="1">Multi-pass membrane protein</topology>
    </subcellularLocation>
</comment>
<dbReference type="RefSeq" id="XP_019892539.2">
    <property type="nucleotide sequence ID" value="XM_020036980.2"/>
</dbReference>
<feature type="transmembrane region" description="Helical" evidence="9">
    <location>
        <begin position="454"/>
        <end position="476"/>
    </location>
</feature>
<dbReference type="OrthoDB" id="5062115at2759"/>
<dbReference type="EnsemblMetazoa" id="MDOA012671-RG">
    <property type="protein sequence ID" value="MDOA012671-PG"/>
    <property type="gene ID" value="MDOA012671"/>
</dbReference>
<dbReference type="EnsemblMetazoa" id="MDOA012671-RC">
    <property type="protein sequence ID" value="MDOA012671-PC"/>
    <property type="gene ID" value="MDOA012671"/>
</dbReference>
<gene>
    <name evidence="11" type="primary">101891010</name>
</gene>
<evidence type="ECO:0000313" key="11">
    <source>
        <dbReference type="EnsemblMetazoa" id="MDOA012671-PD"/>
    </source>
</evidence>
<dbReference type="InterPro" id="IPR036058">
    <property type="entry name" value="Kazal_dom_sf"/>
</dbReference>
<dbReference type="Gene3D" id="1.20.1250.20">
    <property type="entry name" value="MFS general substrate transporter like domains"/>
    <property type="match status" value="1"/>
</dbReference>
<feature type="transmembrane region" description="Helical" evidence="9">
    <location>
        <begin position="598"/>
        <end position="616"/>
    </location>
</feature>
<dbReference type="eggNOG" id="KOG3626">
    <property type="taxonomic scope" value="Eukaryota"/>
</dbReference>
<dbReference type="EnsemblMetazoa" id="MDOA012671-RE">
    <property type="protein sequence ID" value="MDOA012671-PE"/>
    <property type="gene ID" value="MDOA012671"/>
</dbReference>
<dbReference type="GO" id="GO:0015347">
    <property type="term" value="F:sodium-independent organic anion transmembrane transporter activity"/>
    <property type="evidence" value="ECO:0007669"/>
    <property type="project" value="TreeGrafter"/>
</dbReference>
<dbReference type="RefSeq" id="XP_019892538.2">
    <property type="nucleotide sequence ID" value="XM_020036979.2"/>
</dbReference>
<keyword evidence="7" id="KW-1015">Disulfide bond</keyword>
<reference evidence="11" key="2">
    <citation type="submission" date="2020-05" db="UniProtKB">
        <authorList>
            <consortium name="EnsemblMetazoa"/>
        </authorList>
    </citation>
    <scope>IDENTIFICATION</scope>
    <source>
        <strain evidence="11">Aabys</strain>
    </source>
</reference>
<feature type="transmembrane region" description="Helical" evidence="9">
    <location>
        <begin position="285"/>
        <end position="303"/>
    </location>
</feature>
<dbReference type="AlphaFoldDB" id="A0A1I8N8I2"/>
<dbReference type="InterPro" id="IPR002350">
    <property type="entry name" value="Kazal_dom"/>
</dbReference>
<protein>
    <recommendedName>
        <fullName evidence="10">Kazal-like domain-containing protein</fullName>
    </recommendedName>
</protein>
<reference evidence="12" key="1">
    <citation type="journal article" date="2014" name="Genome Biol.">
        <title>Genome of the house fly, Musca domestica L., a global vector of diseases with adaptations to a septic environment.</title>
        <authorList>
            <person name="Scott J.G."/>
            <person name="Warren W.C."/>
            <person name="Beukeboom L.W."/>
            <person name="Bopp D."/>
            <person name="Clark A.G."/>
            <person name="Giers S.D."/>
            <person name="Hediger M."/>
            <person name="Jones A.K."/>
            <person name="Kasai S."/>
            <person name="Leichter C.A."/>
            <person name="Li M."/>
            <person name="Meisel R.P."/>
            <person name="Minx P."/>
            <person name="Murphy T.D."/>
            <person name="Nelson D.R."/>
            <person name="Reid W.R."/>
            <person name="Rinkevich F.D."/>
            <person name="Robertson H.M."/>
            <person name="Sackton T.B."/>
            <person name="Sattelle D.B."/>
            <person name="Thibaud-Nissen F."/>
            <person name="Tomlinson C."/>
            <person name="van de Zande L."/>
            <person name="Walden K.K."/>
            <person name="Wilson R.K."/>
            <person name="Liu N."/>
        </authorList>
    </citation>
    <scope>NUCLEOTIDE SEQUENCE</scope>
    <source>
        <strain evidence="12">Aabys</strain>
    </source>
</reference>
<evidence type="ECO:0000313" key="12">
    <source>
        <dbReference type="EnsemblMetazoa" id="MDOA012671-PJ"/>
    </source>
</evidence>
<feature type="transmembrane region" description="Helical" evidence="9">
    <location>
        <begin position="370"/>
        <end position="395"/>
    </location>
</feature>
<dbReference type="PANTHER" id="PTHR11388:SF142">
    <property type="entry name" value="SOLUTE CARRIER ORGANIC ANION TRANSPORTER FAMILY MEMBER 5A1"/>
    <property type="match status" value="1"/>
</dbReference>
<dbReference type="CDD" id="cd17404">
    <property type="entry name" value="MFS_SLCO5_OATP5"/>
    <property type="match status" value="1"/>
</dbReference>
<evidence type="ECO:0000256" key="2">
    <source>
        <dbReference type="ARBA" id="ARBA00009657"/>
    </source>
</evidence>
<dbReference type="PANTHER" id="PTHR11388">
    <property type="entry name" value="ORGANIC ANION TRANSPORTER"/>
    <property type="match status" value="1"/>
</dbReference>
<dbReference type="SUPFAM" id="SSF100895">
    <property type="entry name" value="Kazal-type serine protease inhibitors"/>
    <property type="match status" value="1"/>
</dbReference>
<dbReference type="Pfam" id="PF07648">
    <property type="entry name" value="Kazal_2"/>
    <property type="match status" value="1"/>
</dbReference>
<dbReference type="RefSeq" id="XP_011292792.2">
    <property type="nucleotide sequence ID" value="XM_011294490.3"/>
</dbReference>
<feature type="domain" description="Kazal-like" evidence="10">
    <location>
        <begin position="675"/>
        <end position="724"/>
    </location>
</feature>
<dbReference type="EnsemblMetazoa" id="MDOA012671-RD">
    <property type="protein sequence ID" value="MDOA012671-PD"/>
    <property type="gene ID" value="MDOA012671"/>
</dbReference>
<evidence type="ECO:0000256" key="7">
    <source>
        <dbReference type="ARBA" id="ARBA00023157"/>
    </source>
</evidence>
<sequence>MTGKKPEKTGQCSCNTDQQYVNPSFEQDTNVGPSYSSRRYSDNLGHSGEVACASSCNAAAENGSCAVHSNISSHRKGHRRQESMYQMTGLYSETNSGDDSSIDLAEDSVLASGPANPIGSTATTTMSTVLTNNARNLQAKTSSCSDSVIKCHSRQSSAVLGNALHSHNNLHGNQNAYAVASNNATCGLNDDDDDLRSQDCGIMACRPRGVQKFARIKIFVLLLSMLVTLQQALSSGYINSVITTIEKRFEIPSSYSGLIASSYEIGNVITVIFVSYLGSRRHIPVWIGIGAVIMGIGSLVFMVPHFTGEPNPGVSIANETTDNICRSALVRNQDMDLGRLSSGLSNPPLAPHTLREDNCLEGKLSTFGPVLLFVIAQLLLGCGGSPLFTLGTTYVDDHVKTESSSMYIGCMYSMAAFGPVVGFLLGAYLLSFHMDSLSSSIISIDPGDRRWVGMWWGGFLLCGVLLLIVAIPFFSFPKVLTHEKKKIRKASVVVQPAIPNNSNSLPRTTDEIGRVKKEIVSVAPKDEPEKPKVDTGYGKDIKDIPQSMLRLVTNPVYIVTCLGACMELMIVSGFVVFLPKYLETQFSVGKSQASVFTGSIAIPGACIGIFIGGCVLKRFQLKPKGAVTFVLISNIICLGCYALLFFLGCDNLKMAGTTMPYYNNSKHGTLEPFQVNLTAACNFGCECLTSDVEPVCGNNGLTYFSPCHAGCTAFSSSSNYTNCACVHANISSSIYMGAGGSHAEALNANENFAEVTVVPVATAGPCANPCRNIYPFLILLFFMTFIVAATQMPLLMIVLRSVSEEERSFALGMQFVIFRLFGYIPAPILFGNLIDSTCLLWKSSCGEKGGRCLIYDIEKFRYKYVGLCATVKIVALVIFIIDWWLVRRRKQLDKTKPLNPSDPVIGSIISLDKLFEEKLAVNESNLNYDDSGELALKSDTYRHSRNNSRTIQLEYGYDKCSNTLPANNPNIPQTKSKKHFRSASCDVKMIRSFAKDHNTNTNNPMDACETSKFKNLKKLHTHSRNNSSDLNSEFRHKLVAHSNSCSRDDPNFSIRFIQNQLKPQADEEDEDELTTGCGHFVRKHSRNHSYDQIYMPNNIRFDPEFLRGHHNHHNNKKNVNLLKNVVMENKLKNSNETNEAVLTTALDSQGHSRNNSKDLNIRIAQTAPGSTINSSTSTNVGNDTTALSILRHRRTNSKDLNNSTTASNLGENTGATPAVPATSSASHKKHSRNPSHQKIQIDDDRSGLIGPDDEDDDDNDDNEGAQQKVVSI</sequence>
<proteinExistence type="inferred from homology"/>
<feature type="region of interest" description="Disordered" evidence="8">
    <location>
        <begin position="1189"/>
        <end position="1272"/>
    </location>
</feature>
<feature type="transmembrane region" description="Helical" evidence="9">
    <location>
        <begin position="773"/>
        <end position="799"/>
    </location>
</feature>
<dbReference type="GO" id="GO:0016323">
    <property type="term" value="C:basolateral plasma membrane"/>
    <property type="evidence" value="ECO:0007669"/>
    <property type="project" value="TreeGrafter"/>
</dbReference>
<feature type="compositionally biased region" description="Low complexity" evidence="8">
    <location>
        <begin position="1215"/>
        <end position="1225"/>
    </location>
</feature>
<evidence type="ECO:0000259" key="10">
    <source>
        <dbReference type="PROSITE" id="PS51465"/>
    </source>
</evidence>
<evidence type="ECO:0000256" key="3">
    <source>
        <dbReference type="ARBA" id="ARBA00022475"/>
    </source>
</evidence>
<dbReference type="VEuPathDB" id="VectorBase:MDOMA2_015506"/>
<evidence type="ECO:0000256" key="4">
    <source>
        <dbReference type="ARBA" id="ARBA00022692"/>
    </source>
</evidence>
<evidence type="ECO:0000256" key="9">
    <source>
        <dbReference type="SAM" id="Phobius"/>
    </source>
</evidence>
<comment type="similarity">
    <text evidence="2">Belongs to the organo anion transporter (TC 2.A.60) family.</text>
</comment>
<feature type="transmembrane region" description="Helical" evidence="9">
    <location>
        <begin position="556"/>
        <end position="578"/>
    </location>
</feature>
<name>A0A1I8N8I2_MUSDO</name>
<feature type="transmembrane region" description="Helical" evidence="9">
    <location>
        <begin position="628"/>
        <end position="648"/>
    </location>
</feature>
<feature type="transmembrane region" description="Helical" evidence="9">
    <location>
        <begin position="407"/>
        <end position="434"/>
    </location>
</feature>
<dbReference type="EnsemblMetazoa" id="MDOA012671-RJ">
    <property type="protein sequence ID" value="MDOA012671-PJ"/>
    <property type="gene ID" value="MDOA012671"/>
</dbReference>
<feature type="compositionally biased region" description="Acidic residues" evidence="8">
    <location>
        <begin position="1251"/>
        <end position="1263"/>
    </location>
</feature>
<dbReference type="Pfam" id="PF03137">
    <property type="entry name" value="OATP"/>
    <property type="match status" value="1"/>
</dbReference>
<feature type="compositionally biased region" description="Basic residues" evidence="8">
    <location>
        <begin position="1226"/>
        <end position="1235"/>
    </location>
</feature>
<feature type="region of interest" description="Disordered" evidence="8">
    <location>
        <begin position="1"/>
        <end position="40"/>
    </location>
</feature>
<dbReference type="InterPro" id="IPR036259">
    <property type="entry name" value="MFS_trans_sf"/>
</dbReference>
<evidence type="ECO:0000256" key="5">
    <source>
        <dbReference type="ARBA" id="ARBA00022989"/>
    </source>
</evidence>
<keyword evidence="4 9" id="KW-0812">Transmembrane</keyword>
<dbReference type="SUPFAM" id="SSF103473">
    <property type="entry name" value="MFS general substrate transporter"/>
    <property type="match status" value="2"/>
</dbReference>
<dbReference type="VEuPathDB" id="VectorBase:MDOA012671"/>